<keyword evidence="4 8" id="KW-0547">Nucleotide-binding</keyword>
<dbReference type="GO" id="GO:0000103">
    <property type="term" value="P:sulfate assimilation"/>
    <property type="evidence" value="ECO:0007669"/>
    <property type="project" value="UniProtKB-UniRule"/>
</dbReference>
<dbReference type="EC" id="2.7.7.4" evidence="8"/>
<dbReference type="HAMAP" id="MF_00066">
    <property type="entry name" value="Sulf_adenylyltr"/>
    <property type="match status" value="1"/>
</dbReference>
<comment type="pathway">
    <text evidence="1 8">Sulfur metabolism; hydrogen sulfide biosynthesis; sulfite from sulfate: step 1/3.</text>
</comment>
<dbReference type="CDD" id="cd00517">
    <property type="entry name" value="ATPS"/>
    <property type="match status" value="1"/>
</dbReference>
<evidence type="ECO:0000256" key="8">
    <source>
        <dbReference type="HAMAP-Rule" id="MF_00066"/>
    </source>
</evidence>
<dbReference type="PANTHER" id="PTHR43509">
    <property type="match status" value="1"/>
</dbReference>
<evidence type="ECO:0000256" key="1">
    <source>
        <dbReference type="ARBA" id="ARBA00005048"/>
    </source>
</evidence>
<dbReference type="Proteomes" id="UP000051861">
    <property type="component" value="Unassembled WGS sequence"/>
</dbReference>
<organism evidence="11 12">
    <name type="scientific">candidate division WOR-1 bacterium DG_54_3</name>
    <dbReference type="NCBI Taxonomy" id="1703775"/>
    <lineage>
        <taxon>Bacteria</taxon>
        <taxon>Bacillati</taxon>
        <taxon>Saganbacteria</taxon>
    </lineage>
</organism>
<comment type="catalytic activity">
    <reaction evidence="7 8">
        <text>sulfate + ATP + H(+) = adenosine 5'-phosphosulfate + diphosphate</text>
        <dbReference type="Rhea" id="RHEA:18133"/>
        <dbReference type="ChEBI" id="CHEBI:15378"/>
        <dbReference type="ChEBI" id="CHEBI:16189"/>
        <dbReference type="ChEBI" id="CHEBI:30616"/>
        <dbReference type="ChEBI" id="CHEBI:33019"/>
        <dbReference type="ChEBI" id="CHEBI:58243"/>
        <dbReference type="EC" id="2.7.7.4"/>
    </reaction>
</comment>
<evidence type="ECO:0000313" key="11">
    <source>
        <dbReference type="EMBL" id="KPJ64122.1"/>
    </source>
</evidence>
<accession>A0A0S7XNY5</accession>
<dbReference type="EMBL" id="LIZX01000198">
    <property type="protein sequence ID" value="KPJ64122.1"/>
    <property type="molecule type" value="Genomic_DNA"/>
</dbReference>
<gene>
    <name evidence="8" type="primary">sat</name>
    <name evidence="11" type="ORF">AMJ44_13355</name>
</gene>
<dbReference type="NCBIfam" id="NF003166">
    <property type="entry name" value="PRK04149.1"/>
    <property type="match status" value="1"/>
</dbReference>
<dbReference type="AlphaFoldDB" id="A0A0S7XNY5"/>
<dbReference type="Pfam" id="PF14306">
    <property type="entry name" value="PUA_2"/>
    <property type="match status" value="1"/>
</dbReference>
<dbReference type="InterPro" id="IPR020792">
    <property type="entry name" value="SO4_adenylyltransferase_pro"/>
</dbReference>
<dbReference type="GO" id="GO:0005524">
    <property type="term" value="F:ATP binding"/>
    <property type="evidence" value="ECO:0007669"/>
    <property type="project" value="UniProtKB-KW"/>
</dbReference>
<dbReference type="Pfam" id="PF01747">
    <property type="entry name" value="ATP-sulfurylase"/>
    <property type="match status" value="1"/>
</dbReference>
<dbReference type="InterPro" id="IPR024951">
    <property type="entry name" value="Sulfurylase_cat_dom"/>
</dbReference>
<keyword evidence="3 8" id="KW-0548">Nucleotidyltransferase</keyword>
<dbReference type="GO" id="GO:0070814">
    <property type="term" value="P:hydrogen sulfide biosynthetic process"/>
    <property type="evidence" value="ECO:0007669"/>
    <property type="project" value="UniProtKB-UniRule"/>
</dbReference>
<dbReference type="PATRIC" id="fig|1703775.3.peg.1856"/>
<evidence type="ECO:0000259" key="10">
    <source>
        <dbReference type="Pfam" id="PF14306"/>
    </source>
</evidence>
<dbReference type="SUPFAM" id="SSF52374">
    <property type="entry name" value="Nucleotidylyl transferase"/>
    <property type="match status" value="1"/>
</dbReference>
<evidence type="ECO:0000256" key="5">
    <source>
        <dbReference type="ARBA" id="ARBA00022840"/>
    </source>
</evidence>
<keyword evidence="2 8" id="KW-0808">Transferase</keyword>
<evidence type="ECO:0000313" key="12">
    <source>
        <dbReference type="Proteomes" id="UP000051861"/>
    </source>
</evidence>
<sequence length="383" mass="42922">MLVKPHGGELVDRVLSAEKKAEAQAEIAGMFQMTVSKETVSEIQNIARGVFSPLEGFLNRAELESVVTEGHLASGLAWTIPILLAVEESQAEAITEGQTLALLDETGAPVALLHLEQKYQFDKGKIARGVFGTDDDKHPGVQKLFRLPDLFLAGDVDLLEDIRTPYEQYNLSPRETRYLFRKRGWDTVVAFQTRNPPHRAHEYIQKCALEICDGLFINPVIGKKKSGDFTDDVILKAYQTLIDDFYPPDRVVMSILPWQMRYAGPKEAIFHAIVRKNFGCTHHIIGRDHAGVGDYYDTYAAHRIFADFPDLGIQPLFFEHSFYCQACENMATAKTCPHDKSSWLSPSGTKIRAIITEGVQVAPEITRSEIAKVLASEERPFVE</sequence>
<evidence type="ECO:0000256" key="3">
    <source>
        <dbReference type="ARBA" id="ARBA00022695"/>
    </source>
</evidence>
<dbReference type="GO" id="GO:0004781">
    <property type="term" value="F:sulfate adenylyltransferase (ATP) activity"/>
    <property type="evidence" value="ECO:0007669"/>
    <property type="project" value="UniProtKB-UniRule"/>
</dbReference>
<keyword evidence="5 8" id="KW-0067">ATP-binding</keyword>
<dbReference type="InterPro" id="IPR002650">
    <property type="entry name" value="Sulphate_adenylyltransferase"/>
</dbReference>
<evidence type="ECO:0000256" key="2">
    <source>
        <dbReference type="ARBA" id="ARBA00022679"/>
    </source>
</evidence>
<reference evidence="11 12" key="1">
    <citation type="journal article" date="2015" name="Microbiome">
        <title>Genomic resolution of linkages in carbon, nitrogen, and sulfur cycling among widespread estuary sediment bacteria.</title>
        <authorList>
            <person name="Baker B.J."/>
            <person name="Lazar C.S."/>
            <person name="Teske A.P."/>
            <person name="Dick G.J."/>
        </authorList>
    </citation>
    <scope>NUCLEOTIDE SEQUENCE [LARGE SCALE GENOMIC DNA]</scope>
    <source>
        <strain evidence="11">DG_54_3</strain>
    </source>
</reference>
<comment type="caution">
    <text evidence="11">The sequence shown here is derived from an EMBL/GenBank/DDBJ whole genome shotgun (WGS) entry which is preliminary data.</text>
</comment>
<dbReference type="InterPro" id="IPR014729">
    <property type="entry name" value="Rossmann-like_a/b/a_fold"/>
</dbReference>
<name>A0A0S7XNY5_UNCSA</name>
<dbReference type="UniPathway" id="UPA00140">
    <property type="reaction ID" value="UER00204"/>
</dbReference>
<evidence type="ECO:0000259" key="9">
    <source>
        <dbReference type="Pfam" id="PF01747"/>
    </source>
</evidence>
<evidence type="ECO:0000256" key="6">
    <source>
        <dbReference type="ARBA" id="ARBA00037980"/>
    </source>
</evidence>
<feature type="domain" description="Sulphate adenylyltransferase catalytic" evidence="9">
    <location>
        <begin position="168"/>
        <end position="376"/>
    </location>
</feature>
<dbReference type="InterPro" id="IPR015947">
    <property type="entry name" value="PUA-like_sf"/>
</dbReference>
<evidence type="ECO:0000256" key="7">
    <source>
        <dbReference type="ARBA" id="ARBA00049370"/>
    </source>
</evidence>
<evidence type="ECO:0000256" key="4">
    <source>
        <dbReference type="ARBA" id="ARBA00022741"/>
    </source>
</evidence>
<proteinExistence type="inferred from homology"/>
<comment type="similarity">
    <text evidence="6 8">Belongs to the sulfate adenylyltransferase family.</text>
</comment>
<dbReference type="NCBIfam" id="TIGR00339">
    <property type="entry name" value="sopT"/>
    <property type="match status" value="1"/>
</dbReference>
<dbReference type="Gene3D" id="3.10.400.10">
    <property type="entry name" value="Sulfate adenylyltransferase"/>
    <property type="match status" value="1"/>
</dbReference>
<dbReference type="SUPFAM" id="SSF88697">
    <property type="entry name" value="PUA domain-like"/>
    <property type="match status" value="1"/>
</dbReference>
<dbReference type="InterPro" id="IPR025980">
    <property type="entry name" value="ATP-Sase_PUA-like_dom"/>
</dbReference>
<dbReference type="Gene3D" id="3.40.50.620">
    <property type="entry name" value="HUPs"/>
    <property type="match status" value="1"/>
</dbReference>
<protein>
    <recommendedName>
        <fullName evidence="8">Sulfate adenylyltransferase</fullName>
        <ecNumber evidence="8">2.7.7.4</ecNumber>
    </recommendedName>
    <alternativeName>
        <fullName evidence="8">ATP-sulfurylase</fullName>
    </alternativeName>
    <alternativeName>
        <fullName evidence="8">Sulfate adenylate transferase</fullName>
        <shortName evidence="8">SAT</shortName>
    </alternativeName>
</protein>
<feature type="domain" description="ATP-sulfurylase PUA-like" evidence="10">
    <location>
        <begin position="3"/>
        <end position="160"/>
    </location>
</feature>
<dbReference type="PANTHER" id="PTHR43509:SF1">
    <property type="entry name" value="SULFATE ADENYLYLTRANSFERASE"/>
    <property type="match status" value="1"/>
</dbReference>